<gene>
    <name evidence="1" type="ORF">HaLaN_31018</name>
</gene>
<proteinExistence type="predicted"/>
<name>A0A6A0AI04_HAELA</name>
<evidence type="ECO:0000313" key="1">
    <source>
        <dbReference type="EMBL" id="GFH31893.1"/>
    </source>
</evidence>
<protein>
    <submittedName>
        <fullName evidence="1">Uncharacterized protein</fullName>
    </submittedName>
</protein>
<keyword evidence="2" id="KW-1185">Reference proteome</keyword>
<evidence type="ECO:0000313" key="2">
    <source>
        <dbReference type="Proteomes" id="UP000485058"/>
    </source>
</evidence>
<reference evidence="1 2" key="1">
    <citation type="submission" date="2020-02" db="EMBL/GenBank/DDBJ databases">
        <title>Draft genome sequence of Haematococcus lacustris strain NIES-144.</title>
        <authorList>
            <person name="Morimoto D."/>
            <person name="Nakagawa S."/>
            <person name="Yoshida T."/>
            <person name="Sawayama S."/>
        </authorList>
    </citation>
    <scope>NUCLEOTIDE SEQUENCE [LARGE SCALE GENOMIC DNA]</scope>
    <source>
        <strain evidence="1 2">NIES-144</strain>
    </source>
</reference>
<comment type="caution">
    <text evidence="1">The sequence shown here is derived from an EMBL/GenBank/DDBJ whole genome shotgun (WGS) entry which is preliminary data.</text>
</comment>
<organism evidence="1 2">
    <name type="scientific">Haematococcus lacustris</name>
    <name type="common">Green alga</name>
    <name type="synonym">Haematococcus pluvialis</name>
    <dbReference type="NCBI Taxonomy" id="44745"/>
    <lineage>
        <taxon>Eukaryota</taxon>
        <taxon>Viridiplantae</taxon>
        <taxon>Chlorophyta</taxon>
        <taxon>core chlorophytes</taxon>
        <taxon>Chlorophyceae</taxon>
        <taxon>CS clade</taxon>
        <taxon>Chlamydomonadales</taxon>
        <taxon>Haematococcaceae</taxon>
        <taxon>Haematococcus</taxon>
    </lineage>
</organism>
<dbReference type="Proteomes" id="UP000485058">
    <property type="component" value="Unassembled WGS sequence"/>
</dbReference>
<sequence>MRHLQTDNLASMVEVATRMHGCYKDTVQDFMDKVIMPNRPGRTVYRMRHRVARTLHKVLKTLHRVLAHWDPAQGPGTQGQQDPAQGFQDPAQGPSVTMVVGPCAGSWHTESGGYQTETTGPSKGSAIKPDKVLAHRVRTKPGKLLTHRVSRTLRRVARTLRRVLRPW</sequence>
<dbReference type="AlphaFoldDB" id="A0A6A0AI04"/>
<dbReference type="EMBL" id="BLLF01006042">
    <property type="protein sequence ID" value="GFH31893.1"/>
    <property type="molecule type" value="Genomic_DNA"/>
</dbReference>
<accession>A0A6A0AI04</accession>